<dbReference type="OrthoDB" id="6423603at2759"/>
<evidence type="ECO:0000259" key="2">
    <source>
        <dbReference type="Pfam" id="PF11274"/>
    </source>
</evidence>
<dbReference type="PANTHER" id="PTHR40370">
    <property type="entry name" value="EXPRESSED PROTEIN"/>
    <property type="match status" value="1"/>
</dbReference>
<feature type="region of interest" description="Disordered" evidence="1">
    <location>
        <begin position="321"/>
        <end position="349"/>
    </location>
</feature>
<evidence type="ECO:0000256" key="1">
    <source>
        <dbReference type="SAM" id="MobiDB-lite"/>
    </source>
</evidence>
<dbReference type="InterPro" id="IPR024500">
    <property type="entry name" value="DUF3074"/>
</dbReference>
<comment type="caution">
    <text evidence="3">The sequence shown here is derived from an EMBL/GenBank/DDBJ whole genome shotgun (WGS) entry which is preliminary data.</text>
</comment>
<organism evidence="3 4">
    <name type="scientific">Thelonectria olida</name>
    <dbReference type="NCBI Taxonomy" id="1576542"/>
    <lineage>
        <taxon>Eukaryota</taxon>
        <taxon>Fungi</taxon>
        <taxon>Dikarya</taxon>
        <taxon>Ascomycota</taxon>
        <taxon>Pezizomycotina</taxon>
        <taxon>Sordariomycetes</taxon>
        <taxon>Hypocreomycetidae</taxon>
        <taxon>Hypocreales</taxon>
        <taxon>Nectriaceae</taxon>
        <taxon>Thelonectria</taxon>
    </lineage>
</organism>
<proteinExistence type="predicted"/>
<dbReference type="SUPFAM" id="SSF55961">
    <property type="entry name" value="Bet v1-like"/>
    <property type="match status" value="1"/>
</dbReference>
<protein>
    <recommendedName>
        <fullName evidence="2">DUF3074 domain-containing protein</fullName>
    </recommendedName>
</protein>
<dbReference type="Pfam" id="PF11274">
    <property type="entry name" value="DUF3074"/>
    <property type="match status" value="1"/>
</dbReference>
<dbReference type="EMBL" id="JAGPYM010000002">
    <property type="protein sequence ID" value="KAH6898726.1"/>
    <property type="molecule type" value="Genomic_DNA"/>
</dbReference>
<dbReference type="Proteomes" id="UP000777438">
    <property type="component" value="Unassembled WGS sequence"/>
</dbReference>
<evidence type="ECO:0000313" key="4">
    <source>
        <dbReference type="Proteomes" id="UP000777438"/>
    </source>
</evidence>
<sequence>MTEECGPLVRLWGIHPSQLPHADAKGEDLKPFLSSILNEAIPFIDIEKPSWKRKFQKSFPNSIAPVQVYERTVAANQLAAAAEKHHPPGIAGSSVRDEFWALRQSVHENREEKGSASWAEFVRCFKEEHAVAEVAFTPGILGTTLNREWDCAGVEIETDGVKWMDLTLKREESTHKLPGPLKKRLFPVVQVTAATVREGQRREVIVVQILARPGDDEEVAEGVVRAAYSSVEVVRETAEGKVEWIMGTASDAGGILPMWMQKTAVPGQIAKDVDMFMKWVGEERKKENSSLVLDFGLSAPIAFIPSPVNFSARVLMSSTTRTKMQLRHRSVPSGKRTNPDPPPPTCDTTTLTVSSSSLLAPTRSSKLVEQADALAKMTFELNLRAVCGHAKRLERDLRTLVAKTEQDNDFKNEYQKRLVEMMAEIQSVKTHITTVQGGQQDVTGGFDKLQRETSQFVELFQDEIRGIKGGLSEIFNQLDQCATIDDVRDEIYSASLTDAETRAKTQARLRAMQQDIKPRVEEAINSTRRWNRDHKTTHLPDSQFVANYLKKQSQRDAAMAVLLQRSLQKRIRLRDSRTPGRTWSQPQSLDELCRDVVWQDVIDMVKDVLVVNEQRTMRSLRRASAQ</sequence>
<dbReference type="PANTHER" id="PTHR40370:SF1">
    <property type="entry name" value="DUF3074 DOMAIN-CONTAINING PROTEIN"/>
    <property type="match status" value="1"/>
</dbReference>
<keyword evidence="4" id="KW-1185">Reference proteome</keyword>
<evidence type="ECO:0000313" key="3">
    <source>
        <dbReference type="EMBL" id="KAH6898726.1"/>
    </source>
</evidence>
<dbReference type="InterPro" id="IPR023393">
    <property type="entry name" value="START-like_dom_sf"/>
</dbReference>
<accession>A0A9P8WG06</accession>
<dbReference type="AlphaFoldDB" id="A0A9P8WG06"/>
<feature type="domain" description="DUF3074" evidence="2">
    <location>
        <begin position="100"/>
        <end position="280"/>
    </location>
</feature>
<dbReference type="Gene3D" id="3.30.530.20">
    <property type="match status" value="1"/>
</dbReference>
<gene>
    <name evidence="3" type="ORF">B0T10DRAFT_556021</name>
</gene>
<reference evidence="3 4" key="1">
    <citation type="journal article" date="2021" name="Nat. Commun.">
        <title>Genetic determinants of endophytism in the Arabidopsis root mycobiome.</title>
        <authorList>
            <person name="Mesny F."/>
            <person name="Miyauchi S."/>
            <person name="Thiergart T."/>
            <person name="Pickel B."/>
            <person name="Atanasova L."/>
            <person name="Karlsson M."/>
            <person name="Huettel B."/>
            <person name="Barry K.W."/>
            <person name="Haridas S."/>
            <person name="Chen C."/>
            <person name="Bauer D."/>
            <person name="Andreopoulos W."/>
            <person name="Pangilinan J."/>
            <person name="LaButti K."/>
            <person name="Riley R."/>
            <person name="Lipzen A."/>
            <person name="Clum A."/>
            <person name="Drula E."/>
            <person name="Henrissat B."/>
            <person name="Kohler A."/>
            <person name="Grigoriev I.V."/>
            <person name="Martin F.M."/>
            <person name="Hacquard S."/>
        </authorList>
    </citation>
    <scope>NUCLEOTIDE SEQUENCE [LARGE SCALE GENOMIC DNA]</scope>
    <source>
        <strain evidence="3 4">MPI-CAGE-CH-0241</strain>
    </source>
</reference>
<name>A0A9P8WG06_9HYPO</name>